<dbReference type="Pfam" id="PF17668">
    <property type="entry name" value="Acetyltransf_17"/>
    <property type="match status" value="1"/>
</dbReference>
<dbReference type="GO" id="GO:0034069">
    <property type="term" value="F:aminoglycoside N-acetyltransferase activity"/>
    <property type="evidence" value="ECO:0007669"/>
    <property type="project" value="TreeGrafter"/>
</dbReference>
<dbReference type="PANTHER" id="PTHR37817">
    <property type="entry name" value="N-ACETYLTRANSFERASE EIS"/>
    <property type="match status" value="1"/>
</dbReference>
<dbReference type="InterPro" id="IPR051554">
    <property type="entry name" value="Acetyltransferase_Eis"/>
</dbReference>
<dbReference type="Pfam" id="PF13530">
    <property type="entry name" value="SCP2_2"/>
    <property type="match status" value="1"/>
</dbReference>
<accession>A0A7W7WY24</accession>
<evidence type="ECO:0000259" key="5">
    <source>
        <dbReference type="PROSITE" id="PS51186"/>
    </source>
</evidence>
<name>A0A7W7WY24_9PSEU</name>
<dbReference type="SUPFAM" id="SSF55718">
    <property type="entry name" value="SCP-like"/>
    <property type="match status" value="1"/>
</dbReference>
<dbReference type="RefSeq" id="WP_184673085.1">
    <property type="nucleotide sequence ID" value="NZ_BAABAI010000016.1"/>
</dbReference>
<evidence type="ECO:0000256" key="1">
    <source>
        <dbReference type="ARBA" id="ARBA00009213"/>
    </source>
</evidence>
<organism evidence="6 7">
    <name type="scientific">Saccharothrix violaceirubra</name>
    <dbReference type="NCBI Taxonomy" id="413306"/>
    <lineage>
        <taxon>Bacteria</taxon>
        <taxon>Bacillati</taxon>
        <taxon>Actinomycetota</taxon>
        <taxon>Actinomycetes</taxon>
        <taxon>Pseudonocardiales</taxon>
        <taxon>Pseudonocardiaceae</taxon>
        <taxon>Saccharothrix</taxon>
    </lineage>
</organism>
<dbReference type="InterPro" id="IPR025559">
    <property type="entry name" value="Eis_dom"/>
</dbReference>
<evidence type="ECO:0000256" key="3">
    <source>
        <dbReference type="ARBA" id="ARBA00023315"/>
    </source>
</evidence>
<feature type="binding site" evidence="4">
    <location>
        <begin position="117"/>
        <end position="118"/>
    </location>
    <ligand>
        <name>acetyl-CoA</name>
        <dbReference type="ChEBI" id="CHEBI:57288"/>
    </ligand>
</feature>
<keyword evidence="2 4" id="KW-0808">Transferase</keyword>
<dbReference type="PANTHER" id="PTHR37817:SF1">
    <property type="entry name" value="N-ACETYLTRANSFERASE EIS"/>
    <property type="match status" value="1"/>
</dbReference>
<proteinExistence type="inferred from homology"/>
<evidence type="ECO:0000313" key="6">
    <source>
        <dbReference type="EMBL" id="MBB4967970.1"/>
    </source>
</evidence>
<keyword evidence="7" id="KW-1185">Reference proteome</keyword>
<evidence type="ECO:0000256" key="4">
    <source>
        <dbReference type="HAMAP-Rule" id="MF_01812"/>
    </source>
</evidence>
<dbReference type="InterPro" id="IPR000182">
    <property type="entry name" value="GNAT_dom"/>
</dbReference>
<dbReference type="InterPro" id="IPR016181">
    <property type="entry name" value="Acyl_CoA_acyltransferase"/>
</dbReference>
<feature type="domain" description="N-acetyltransferase" evidence="5">
    <location>
        <begin position="3"/>
        <end position="151"/>
    </location>
</feature>
<feature type="active site" description="Proton donor" evidence="4">
    <location>
        <position position="122"/>
    </location>
</feature>
<sequence length="402" mass="44963">MSFTVRTLTEDELLPHARLTVAAFMLDTPEERIGRWTGLHEPDRTHGVFEDGALLGAAGVQTRHLTLPGTGPRPFAAVTTVVVDPGHRRRGVLRRLMTEQLTALHDGGEPVAALWASEAAIYGRFGYAMASEVVRLEIPQRAAFRPRVDIGTDRVRLVARDEALPLVKDLYERVRPTRTGWISRNDVQWAYFLSDDEWDRHGQSAYRYALHPDGYVVYRLKADWQDRGPRGELHVREFVAATPEATAALYRHVLDADLIGEIKYSVAATDDPIVHLLADSRLIRRRRSDSLWVRIVDVDRALASRTYSSDVDLVLEVADDLCPWNTDRWRLTVRDGVAEVTRTPDEADVVLDVRALGSAFLGGQRLTSLTGAQLVAEVTPGSLRALSSAFLGDHDPHCHEIF</sequence>
<comment type="similarity">
    <text evidence="1 4">Belongs to the acetyltransferase Eis family.</text>
</comment>
<evidence type="ECO:0000313" key="7">
    <source>
        <dbReference type="Proteomes" id="UP000542674"/>
    </source>
</evidence>
<reference evidence="6 7" key="1">
    <citation type="submission" date="2020-08" db="EMBL/GenBank/DDBJ databases">
        <title>Sequencing the genomes of 1000 actinobacteria strains.</title>
        <authorList>
            <person name="Klenk H.-P."/>
        </authorList>
    </citation>
    <scope>NUCLEOTIDE SEQUENCE [LARGE SCALE GENOMIC DNA]</scope>
    <source>
        <strain evidence="6 7">DSM 45084</strain>
    </source>
</reference>
<gene>
    <name evidence="6" type="ORF">F4559_005329</name>
</gene>
<dbReference type="InterPro" id="IPR022902">
    <property type="entry name" value="NAcTrfase_Eis"/>
</dbReference>
<dbReference type="HAMAP" id="MF_01812">
    <property type="entry name" value="Eis"/>
    <property type="match status" value="1"/>
</dbReference>
<dbReference type="InterPro" id="IPR036527">
    <property type="entry name" value="SCP2_sterol-bd_dom_sf"/>
</dbReference>
<evidence type="ECO:0000256" key="2">
    <source>
        <dbReference type="ARBA" id="ARBA00022679"/>
    </source>
</evidence>
<comment type="caution">
    <text evidence="6">The sequence shown here is derived from an EMBL/GenBank/DDBJ whole genome shotgun (WGS) entry which is preliminary data.</text>
</comment>
<dbReference type="NCBIfam" id="NF002367">
    <property type="entry name" value="PRK01346.1-4"/>
    <property type="match status" value="1"/>
</dbReference>
<dbReference type="Gene3D" id="3.30.1050.10">
    <property type="entry name" value="SCP2 sterol-binding domain"/>
    <property type="match status" value="1"/>
</dbReference>
<keyword evidence="3 4" id="KW-0012">Acyltransferase</keyword>
<dbReference type="CDD" id="cd04301">
    <property type="entry name" value="NAT_SF"/>
    <property type="match status" value="1"/>
</dbReference>
<dbReference type="Gene3D" id="3.40.630.30">
    <property type="match status" value="2"/>
</dbReference>
<dbReference type="SUPFAM" id="SSF55729">
    <property type="entry name" value="Acyl-CoA N-acyltransferases (Nat)"/>
    <property type="match status" value="1"/>
</dbReference>
<comment type="subunit">
    <text evidence="4">Homohexamer; trimer of dimers.</text>
</comment>
<feature type="binding site" evidence="4">
    <location>
        <begin position="81"/>
        <end position="83"/>
    </location>
    <ligand>
        <name>acetyl-CoA</name>
        <dbReference type="ChEBI" id="CHEBI:57288"/>
    </ligand>
</feature>
<dbReference type="Proteomes" id="UP000542674">
    <property type="component" value="Unassembled WGS sequence"/>
</dbReference>
<feature type="binding site" evidence="4">
    <location>
        <begin position="89"/>
        <end position="94"/>
    </location>
    <ligand>
        <name>acetyl-CoA</name>
        <dbReference type="ChEBI" id="CHEBI:57288"/>
    </ligand>
</feature>
<dbReference type="EMBL" id="JACHJS010000001">
    <property type="protein sequence ID" value="MBB4967970.1"/>
    <property type="molecule type" value="Genomic_DNA"/>
</dbReference>
<dbReference type="PROSITE" id="PS51186">
    <property type="entry name" value="GNAT"/>
    <property type="match status" value="1"/>
</dbReference>
<feature type="active site" description="Proton acceptor; via carboxylate" evidence="4">
    <location>
        <position position="402"/>
    </location>
</feature>
<dbReference type="Pfam" id="PF13527">
    <property type="entry name" value="Acetyltransf_9"/>
    <property type="match status" value="1"/>
</dbReference>
<dbReference type="InterPro" id="IPR041380">
    <property type="entry name" value="Acetyltransf_17"/>
</dbReference>
<dbReference type="AlphaFoldDB" id="A0A7W7WY24"/>
<protein>
    <submittedName>
        <fullName evidence="6">Putative acetyltransferase</fullName>
    </submittedName>
</protein>
<dbReference type="GO" id="GO:0030649">
    <property type="term" value="P:aminoglycoside antibiotic catabolic process"/>
    <property type="evidence" value="ECO:0007669"/>
    <property type="project" value="TreeGrafter"/>
</dbReference>